<accession>A0A1I6QZT3</accession>
<reference evidence="4" key="1">
    <citation type="submission" date="2016-10" db="EMBL/GenBank/DDBJ databases">
        <authorList>
            <person name="Varghese N."/>
            <person name="Submissions S."/>
        </authorList>
    </citation>
    <scope>NUCLEOTIDE SEQUENCE [LARGE SCALE GENOMIC DNA]</scope>
    <source>
        <strain evidence="4">CGMCC 4.7047</strain>
    </source>
</reference>
<dbReference type="EMBL" id="FPAB01000002">
    <property type="protein sequence ID" value="SFS57966.1"/>
    <property type="molecule type" value="Genomic_DNA"/>
</dbReference>
<keyword evidence="2" id="KW-1133">Transmembrane helix</keyword>
<dbReference type="STRING" id="1176198.SAMN05444716_102564"/>
<keyword evidence="2" id="KW-0472">Membrane</keyword>
<evidence type="ECO:0000313" key="3">
    <source>
        <dbReference type="EMBL" id="SFS57966.1"/>
    </source>
</evidence>
<dbReference type="Proteomes" id="UP000198873">
    <property type="component" value="Unassembled WGS sequence"/>
</dbReference>
<keyword evidence="4" id="KW-1185">Reference proteome</keyword>
<sequence>MSPDRVPPASVLPLTGPSDRRGDRSIPQVPAPETTPHGETLVMVPAPALIALLLLPLAPFLGGTGLLGPVAALIASAASRGSALRYHRVRIG</sequence>
<evidence type="ECO:0000313" key="4">
    <source>
        <dbReference type="Proteomes" id="UP000198873"/>
    </source>
</evidence>
<protein>
    <submittedName>
        <fullName evidence="3">Uncharacterized protein</fullName>
    </submittedName>
</protein>
<dbReference type="AlphaFoldDB" id="A0A1I6QZT3"/>
<proteinExistence type="predicted"/>
<gene>
    <name evidence="3" type="ORF">SAMN05444716_102564</name>
</gene>
<keyword evidence="2" id="KW-0812">Transmembrane</keyword>
<feature type="transmembrane region" description="Helical" evidence="2">
    <location>
        <begin position="48"/>
        <end position="78"/>
    </location>
</feature>
<evidence type="ECO:0000256" key="1">
    <source>
        <dbReference type="SAM" id="MobiDB-lite"/>
    </source>
</evidence>
<organism evidence="3 4">
    <name type="scientific">Streptomyces harbinensis</name>
    <dbReference type="NCBI Taxonomy" id="1176198"/>
    <lineage>
        <taxon>Bacteria</taxon>
        <taxon>Bacillati</taxon>
        <taxon>Actinomycetota</taxon>
        <taxon>Actinomycetes</taxon>
        <taxon>Kitasatosporales</taxon>
        <taxon>Streptomycetaceae</taxon>
        <taxon>Streptomyces</taxon>
    </lineage>
</organism>
<feature type="region of interest" description="Disordered" evidence="1">
    <location>
        <begin position="1"/>
        <end position="38"/>
    </location>
</feature>
<dbReference type="RefSeq" id="WP_176127210.1">
    <property type="nucleotide sequence ID" value="NZ_CP054938.1"/>
</dbReference>
<name>A0A1I6QZT3_9ACTN</name>
<evidence type="ECO:0000256" key="2">
    <source>
        <dbReference type="SAM" id="Phobius"/>
    </source>
</evidence>